<evidence type="ECO:0000313" key="2">
    <source>
        <dbReference type="Proteomes" id="UP000516369"/>
    </source>
</evidence>
<name>A0A7H1MZX1_9PROT</name>
<proteinExistence type="predicted"/>
<dbReference type="EMBL" id="CP053923">
    <property type="protein sequence ID" value="QNT69007.1"/>
    <property type="molecule type" value="Genomic_DNA"/>
</dbReference>
<dbReference type="KEGG" id="dvn:HQ394_06140"/>
<gene>
    <name evidence="1" type="ORF">HQ394_06140</name>
</gene>
<reference evidence="1 2" key="1">
    <citation type="submission" date="2020-05" db="EMBL/GenBank/DDBJ databases">
        <title>Complete closed genome sequence of Defluviicoccus vanus.</title>
        <authorList>
            <person name="Bessarab I."/>
            <person name="Arumugam K."/>
            <person name="Maszenan A.M."/>
            <person name="Seviour R.J."/>
            <person name="Williams R.B."/>
        </authorList>
    </citation>
    <scope>NUCLEOTIDE SEQUENCE [LARGE SCALE GENOMIC DNA]</scope>
    <source>
        <strain evidence="1 2">Ben 114</strain>
    </source>
</reference>
<dbReference type="RefSeq" id="WP_190262519.1">
    <property type="nucleotide sequence ID" value="NZ_CP053923.1"/>
</dbReference>
<evidence type="ECO:0000313" key="1">
    <source>
        <dbReference type="EMBL" id="QNT69007.1"/>
    </source>
</evidence>
<dbReference type="AlphaFoldDB" id="A0A7H1MZX1"/>
<accession>A0A7H1MZX1</accession>
<organism evidence="1 2">
    <name type="scientific">Defluviicoccus vanus</name>
    <dbReference type="NCBI Taxonomy" id="111831"/>
    <lineage>
        <taxon>Bacteria</taxon>
        <taxon>Pseudomonadati</taxon>
        <taxon>Pseudomonadota</taxon>
        <taxon>Alphaproteobacteria</taxon>
        <taxon>Rhodospirillales</taxon>
        <taxon>Rhodospirillaceae</taxon>
        <taxon>Defluviicoccus</taxon>
    </lineage>
</organism>
<protein>
    <submittedName>
        <fullName evidence="1">Uncharacterized protein</fullName>
    </submittedName>
</protein>
<dbReference type="Proteomes" id="UP000516369">
    <property type="component" value="Chromosome"/>
</dbReference>
<sequence>MGSAWAMTACSSIERQETEETEKLLAAAGFKMKMPDSPTKLAQLQAMKQEKILSRTKDGTIYFLYADAKDCGCLYVGNQANYDAYQKLSVQREIAVADQEAALDAEASPDMDWGAWGYGNPGW</sequence>
<keyword evidence="2" id="KW-1185">Reference proteome</keyword>